<reference evidence="1 2" key="1">
    <citation type="journal article" date="2018" name="Int. J. Syst. Evol. Microbiol.">
        <title>Methylomusa anaerophila gen. nov., sp. nov., an anaerobic methanol-utilizing bacterium isolated from a microbial fuel cell.</title>
        <authorList>
            <person name="Amano N."/>
            <person name="Yamamuro A."/>
            <person name="Miyahara M."/>
            <person name="Kouzuma A."/>
            <person name="Abe T."/>
            <person name="Watanabe K."/>
        </authorList>
    </citation>
    <scope>NUCLEOTIDE SEQUENCE [LARGE SCALE GENOMIC DNA]</scope>
    <source>
        <strain evidence="1 2">MMFC1</strain>
    </source>
</reference>
<evidence type="ECO:0000313" key="1">
    <source>
        <dbReference type="EMBL" id="BBB89807.1"/>
    </source>
</evidence>
<dbReference type="AlphaFoldDB" id="A0A348AFF9"/>
<gene>
    <name evidence="1" type="ORF">MAMMFC1_00441</name>
</gene>
<dbReference type="KEGG" id="mana:MAMMFC1_00441"/>
<organism evidence="1 2">
    <name type="scientific">Methylomusa anaerophila</name>
    <dbReference type="NCBI Taxonomy" id="1930071"/>
    <lineage>
        <taxon>Bacteria</taxon>
        <taxon>Bacillati</taxon>
        <taxon>Bacillota</taxon>
        <taxon>Negativicutes</taxon>
        <taxon>Selenomonadales</taxon>
        <taxon>Sporomusaceae</taxon>
        <taxon>Methylomusa</taxon>
    </lineage>
</organism>
<protein>
    <submittedName>
        <fullName evidence="1">Iron only nitrogenase protein AnfO</fullName>
    </submittedName>
</protein>
<dbReference type="EMBL" id="AP018449">
    <property type="protein sequence ID" value="BBB89807.1"/>
    <property type="molecule type" value="Genomic_DNA"/>
</dbReference>
<dbReference type="Proteomes" id="UP000276437">
    <property type="component" value="Chromosome"/>
</dbReference>
<keyword evidence="2" id="KW-1185">Reference proteome</keyword>
<dbReference type="InterPro" id="IPR014287">
    <property type="entry name" value="Nase_Fe-Fe_AnfO"/>
</dbReference>
<dbReference type="Pfam" id="PF09582">
    <property type="entry name" value="AnfO_nitrog"/>
    <property type="match status" value="1"/>
</dbReference>
<evidence type="ECO:0000313" key="2">
    <source>
        <dbReference type="Proteomes" id="UP000276437"/>
    </source>
</evidence>
<dbReference type="OrthoDB" id="200286at2"/>
<sequence length="212" mass="24075">MNKEIAVMVGSDNNTCSIFEFGQIVVFGRQHGTWRINRKMPCCLGDGSNMAETRRRIAQIAGFLGECSVFVGLSVSGIPYFELEKINCLIWEIPGKPEEFLDELWHEVLLERSDRVRRSLAPIFSLPEPKGDGRYSLTLSPAEAANAVSMQRVLDTVLRKRNFRVLEISCQEQPVWLDNVLQDNGDLLVDLANLPNQRIHIINQGYTLNRTR</sequence>
<accession>A0A348AFF9</accession>
<proteinExistence type="predicted"/>
<name>A0A348AFF9_9FIRM</name>
<dbReference type="RefSeq" id="WP_126306085.1">
    <property type="nucleotide sequence ID" value="NZ_AP018449.1"/>
</dbReference>